<accession>A0A0L0W6Y2</accession>
<feature type="chain" id="PRO_5005550949" description="WxL domain-containing protein" evidence="2">
    <location>
        <begin position="29"/>
        <end position="232"/>
    </location>
</feature>
<name>A0A0L0W6Y2_GOTPU</name>
<protein>
    <recommendedName>
        <fullName evidence="3">WxL domain-containing protein</fullName>
    </recommendedName>
</protein>
<keyword evidence="5" id="KW-1185">Reference proteome</keyword>
<dbReference type="EMBL" id="LGSS01000032">
    <property type="protein sequence ID" value="KNF07020.1"/>
    <property type="molecule type" value="Genomic_DNA"/>
</dbReference>
<comment type="caution">
    <text evidence="4">The sequence shown here is derived from an EMBL/GenBank/DDBJ whole genome shotgun (WGS) entry which is preliminary data.</text>
</comment>
<dbReference type="InterPro" id="IPR027994">
    <property type="entry name" value="WxL_dom"/>
</dbReference>
<organism evidence="4 5">
    <name type="scientific">Gottschalkia purinilytica</name>
    <name type="common">Clostridium purinilyticum</name>
    <dbReference type="NCBI Taxonomy" id="1503"/>
    <lineage>
        <taxon>Bacteria</taxon>
        <taxon>Bacillati</taxon>
        <taxon>Bacillota</taxon>
        <taxon>Tissierellia</taxon>
        <taxon>Tissierellales</taxon>
        <taxon>Gottschalkiaceae</taxon>
        <taxon>Gottschalkia</taxon>
    </lineage>
</organism>
<evidence type="ECO:0000256" key="2">
    <source>
        <dbReference type="SAM" id="SignalP"/>
    </source>
</evidence>
<feature type="signal peptide" evidence="2">
    <location>
        <begin position="1"/>
        <end position="28"/>
    </location>
</feature>
<dbReference type="OrthoDB" id="2195097at2"/>
<evidence type="ECO:0000259" key="3">
    <source>
        <dbReference type="Pfam" id="PF13731"/>
    </source>
</evidence>
<sequence length="232" mass="25322">MKKGKLTRSISMLTILGLALTFGSPTFADGNQTAITKGQIELKENDEPTSPVDPLDPSKPAGDEDPNNPSTNNKGPLSLDVAPGAFDFGVQKVYGNRHTYYVEKDFNQFLQVTDNRDADVYGWTVKVKQDGYLRNDSYELSGATIAIPKGVARNSLNDDPTQEDSTLITKGVEINNQDQTVFASPKENLSGKGTSTDTWKSKDVSLTIPKQTAKSGSYHNTVEWTLTAEVEQ</sequence>
<dbReference type="STRING" id="1503.CLPU_32c00030"/>
<dbReference type="Proteomes" id="UP000037267">
    <property type="component" value="Unassembled WGS sequence"/>
</dbReference>
<feature type="region of interest" description="Disordered" evidence="1">
    <location>
        <begin position="41"/>
        <end position="78"/>
    </location>
</feature>
<dbReference type="Pfam" id="PF13731">
    <property type="entry name" value="WxL"/>
    <property type="match status" value="1"/>
</dbReference>
<feature type="domain" description="WxL" evidence="3">
    <location>
        <begin position="31"/>
        <end position="228"/>
    </location>
</feature>
<evidence type="ECO:0000256" key="1">
    <source>
        <dbReference type="SAM" id="MobiDB-lite"/>
    </source>
</evidence>
<dbReference type="PATRIC" id="fig|1503.3.peg.1805"/>
<evidence type="ECO:0000313" key="4">
    <source>
        <dbReference type="EMBL" id="KNF07020.1"/>
    </source>
</evidence>
<keyword evidence="2" id="KW-0732">Signal</keyword>
<dbReference type="AlphaFoldDB" id="A0A0L0W6Y2"/>
<proteinExistence type="predicted"/>
<reference evidence="5" key="1">
    <citation type="submission" date="2015-07" db="EMBL/GenBank/DDBJ databases">
        <title>Draft genome sequence of the purine-degrading Gottschalkia purinilyticum DSM 1384 (formerly Clostridium purinilyticum).</title>
        <authorList>
            <person name="Poehlein A."/>
            <person name="Schiel-Bengelsdorf B."/>
            <person name="Bengelsdorf F.R."/>
            <person name="Daniel R."/>
            <person name="Duerre P."/>
        </authorList>
    </citation>
    <scope>NUCLEOTIDE SEQUENCE [LARGE SCALE GENOMIC DNA]</scope>
    <source>
        <strain evidence="5">DSM 1384</strain>
    </source>
</reference>
<evidence type="ECO:0000313" key="5">
    <source>
        <dbReference type="Proteomes" id="UP000037267"/>
    </source>
</evidence>
<gene>
    <name evidence="4" type="ORF">CLPU_32c00030</name>
</gene>
<dbReference type="RefSeq" id="WP_050379004.1">
    <property type="nucleotide sequence ID" value="NZ_LGSS01000032.1"/>
</dbReference>